<feature type="transmembrane region" description="Helical" evidence="1">
    <location>
        <begin position="12"/>
        <end position="31"/>
    </location>
</feature>
<accession>A0A367ZRJ9</accession>
<gene>
    <name evidence="2" type="ORF">OZSIB_3830</name>
</gene>
<keyword evidence="1" id="KW-0472">Membrane</keyword>
<dbReference type="AlphaFoldDB" id="A0A367ZRJ9"/>
<name>A0A367ZRJ9_9BACT</name>
<sequence>MILNMEERRWPTVVFIIILVALIYNFLNTIFRSDIKRFSHDRIYVDYSTYKKPKAGEPAAPSYSPAFSNRLAEAKRTLNEGRVEASINAFTSHMADRLERMPPDVVPIRPRRVPEFEEMRALAAVPIPEISEAKSLYAAGRYDAAISLLTEVLNNLPENDLHHRSQVYDTLAECHFMLKDRDGYITNKVKYVQCMRRLRVVAQKAYPAMNTDALGAWISAEEATRQLLRIRTLIGGTPDTPQRAAMLLRAELDAEVARALN</sequence>
<evidence type="ECO:0000313" key="3">
    <source>
        <dbReference type="Proteomes" id="UP000252355"/>
    </source>
</evidence>
<protein>
    <recommendedName>
        <fullName evidence="4">Tetratricopeptide repeat protein</fullName>
    </recommendedName>
</protein>
<dbReference type="EMBL" id="QOQW01000009">
    <property type="protein sequence ID" value="RCK79961.1"/>
    <property type="molecule type" value="Genomic_DNA"/>
</dbReference>
<proteinExistence type="predicted"/>
<organism evidence="2 3">
    <name type="scientific">Candidatus Ozemobacter sibiricus</name>
    <dbReference type="NCBI Taxonomy" id="2268124"/>
    <lineage>
        <taxon>Bacteria</taxon>
        <taxon>Candidatus Ozemobacteria</taxon>
        <taxon>Candidatus Ozemobacterales</taxon>
        <taxon>Candidatus Ozemobacteraceae</taxon>
        <taxon>Candidatus Ozemobacter</taxon>
    </lineage>
</organism>
<evidence type="ECO:0000313" key="2">
    <source>
        <dbReference type="EMBL" id="RCK79961.1"/>
    </source>
</evidence>
<dbReference type="InterPro" id="IPR011990">
    <property type="entry name" value="TPR-like_helical_dom_sf"/>
</dbReference>
<evidence type="ECO:0000256" key="1">
    <source>
        <dbReference type="SAM" id="Phobius"/>
    </source>
</evidence>
<dbReference type="Gene3D" id="1.25.40.10">
    <property type="entry name" value="Tetratricopeptide repeat domain"/>
    <property type="match status" value="1"/>
</dbReference>
<keyword evidence="1" id="KW-0812">Transmembrane</keyword>
<comment type="caution">
    <text evidence="2">The sequence shown here is derived from an EMBL/GenBank/DDBJ whole genome shotgun (WGS) entry which is preliminary data.</text>
</comment>
<evidence type="ECO:0008006" key="4">
    <source>
        <dbReference type="Google" id="ProtNLM"/>
    </source>
</evidence>
<dbReference type="Proteomes" id="UP000252355">
    <property type="component" value="Unassembled WGS sequence"/>
</dbReference>
<keyword evidence="1" id="KW-1133">Transmembrane helix</keyword>
<reference evidence="2 3" key="1">
    <citation type="submission" date="2018-05" db="EMBL/GenBank/DDBJ databases">
        <title>A metagenomic window into the 2 km-deep terrestrial subsurface aquifer revealed taxonomically and functionally diverse microbial community comprising novel uncultured bacterial lineages.</title>
        <authorList>
            <person name="Kadnikov V.V."/>
            <person name="Mardanov A.V."/>
            <person name="Beletsky A.V."/>
            <person name="Banks D."/>
            <person name="Pimenov N.V."/>
            <person name="Frank Y.A."/>
            <person name="Karnachuk O.V."/>
            <person name="Ravin N.V."/>
        </authorList>
    </citation>
    <scope>NUCLEOTIDE SEQUENCE [LARGE SCALE GENOMIC DNA]</scope>
    <source>
        <strain evidence="2">BY5</strain>
    </source>
</reference>